<dbReference type="PROSITE" id="PS50244">
    <property type="entry name" value="S5A_REDUCTASE"/>
    <property type="match status" value="1"/>
</dbReference>
<feature type="transmembrane region" description="Helical" evidence="1">
    <location>
        <begin position="143"/>
        <end position="165"/>
    </location>
</feature>
<reference evidence="2" key="1">
    <citation type="submission" date="2023-04" db="EMBL/GenBank/DDBJ databases">
        <title>Sphingomonas sp. MAHUQ-71 isolated from rice field.</title>
        <authorList>
            <person name="Huq M.A."/>
        </authorList>
    </citation>
    <scope>NUCLEOTIDE SEQUENCE</scope>
    <source>
        <strain evidence="2">MAHUQ-71</strain>
    </source>
</reference>
<comment type="caution">
    <text evidence="2">The sequence shown here is derived from an EMBL/GenBank/DDBJ whole genome shotgun (WGS) entry which is preliminary data.</text>
</comment>
<feature type="transmembrane region" description="Helical" evidence="1">
    <location>
        <begin position="115"/>
        <end position="137"/>
    </location>
</feature>
<dbReference type="PANTHER" id="PTHR32251">
    <property type="entry name" value="3-OXO-5-ALPHA-STEROID 4-DEHYDROGENASE"/>
    <property type="match status" value="1"/>
</dbReference>
<evidence type="ECO:0000313" key="3">
    <source>
        <dbReference type="Proteomes" id="UP001160625"/>
    </source>
</evidence>
<organism evidence="2 3">
    <name type="scientific">Sphingomonas oryzagri</name>
    <dbReference type="NCBI Taxonomy" id="3042314"/>
    <lineage>
        <taxon>Bacteria</taxon>
        <taxon>Pseudomonadati</taxon>
        <taxon>Pseudomonadota</taxon>
        <taxon>Alphaproteobacteria</taxon>
        <taxon>Sphingomonadales</taxon>
        <taxon>Sphingomonadaceae</taxon>
        <taxon>Sphingomonas</taxon>
    </lineage>
</organism>
<keyword evidence="1" id="KW-1133">Transmembrane helix</keyword>
<accession>A0ABT6N5X7</accession>
<proteinExistence type="predicted"/>
<sequence>MTARISGMGPVILSALIAVALSIAMAGAWAIARRPGRSGWTDVIWSYAIGLAGVVSALAPIDGSPGKRQELVALLVGGWSLRLGTHIALRTKGGQDDPRYAELRREWGDRFDRRLFGFLQIQAIAAWLLSVSILVAARNPAPAFGWSDGAGAAILLAAVIGEAVADTQLSSFRNNPANRRRVCDAGLWGLSRHPNYFFEWLGWVAYTMIAIGPDGRFGWGWLALSGPAFMYWLLVHVSGIPPLEAHMLRSRGEAFRRTQRRIRAFWPIPKSPTKEDRP</sequence>
<evidence type="ECO:0000313" key="2">
    <source>
        <dbReference type="EMBL" id="MDH7640511.1"/>
    </source>
</evidence>
<dbReference type="RefSeq" id="WP_281045870.1">
    <property type="nucleotide sequence ID" value="NZ_JARYGZ010000003.1"/>
</dbReference>
<name>A0ABT6N5X7_9SPHN</name>
<keyword evidence="1" id="KW-0812">Transmembrane</keyword>
<dbReference type="InterPro" id="IPR010721">
    <property type="entry name" value="UstE-like"/>
</dbReference>
<feature type="transmembrane region" description="Helical" evidence="1">
    <location>
        <begin position="44"/>
        <end position="61"/>
    </location>
</feature>
<protein>
    <submittedName>
        <fullName evidence="2">DUF1295 domain-containing protein</fullName>
    </submittedName>
</protein>
<dbReference type="PANTHER" id="PTHR32251:SF17">
    <property type="entry name" value="STEROID 5-ALPHA REDUCTASE C-TERMINAL DOMAIN-CONTAINING PROTEIN"/>
    <property type="match status" value="1"/>
</dbReference>
<dbReference type="Gene3D" id="1.20.120.1630">
    <property type="match status" value="1"/>
</dbReference>
<evidence type="ECO:0000256" key="1">
    <source>
        <dbReference type="SAM" id="Phobius"/>
    </source>
</evidence>
<dbReference type="EMBL" id="JARYGZ010000003">
    <property type="protein sequence ID" value="MDH7640511.1"/>
    <property type="molecule type" value="Genomic_DNA"/>
</dbReference>
<dbReference type="Proteomes" id="UP001160625">
    <property type="component" value="Unassembled WGS sequence"/>
</dbReference>
<keyword evidence="1" id="KW-0472">Membrane</keyword>
<dbReference type="Pfam" id="PF06966">
    <property type="entry name" value="DUF1295"/>
    <property type="match status" value="1"/>
</dbReference>
<gene>
    <name evidence="2" type="ORF">QGN17_17390</name>
</gene>
<feature type="transmembrane region" description="Helical" evidence="1">
    <location>
        <begin position="12"/>
        <end position="32"/>
    </location>
</feature>
<keyword evidence="3" id="KW-1185">Reference proteome</keyword>
<feature type="transmembrane region" description="Helical" evidence="1">
    <location>
        <begin position="219"/>
        <end position="241"/>
    </location>
</feature>